<gene>
    <name evidence="4" type="ORF">BIY23_03805</name>
</gene>
<feature type="transmembrane region" description="Helical" evidence="3">
    <location>
        <begin position="195"/>
        <end position="217"/>
    </location>
</feature>
<dbReference type="RefSeq" id="WP_070065259.1">
    <property type="nucleotide sequence ID" value="NZ_MJMG01000009.1"/>
</dbReference>
<proteinExistence type="predicted"/>
<keyword evidence="3" id="KW-0812">Transmembrane</keyword>
<evidence type="ECO:0000256" key="3">
    <source>
        <dbReference type="SAM" id="Phobius"/>
    </source>
</evidence>
<evidence type="ECO:0000256" key="2">
    <source>
        <dbReference type="SAM" id="MobiDB-lite"/>
    </source>
</evidence>
<keyword evidence="5" id="KW-1185">Reference proteome</keyword>
<protein>
    <submittedName>
        <fullName evidence="4">Uncharacterized protein</fullName>
    </submittedName>
</protein>
<evidence type="ECO:0000313" key="5">
    <source>
        <dbReference type="Proteomes" id="UP000175679"/>
    </source>
</evidence>
<reference evidence="4 5" key="1">
    <citation type="submission" date="2016-09" db="EMBL/GenBank/DDBJ databases">
        <title>Genomic evidence for plant-parasitic nematodes as the earliest Wolbachia hosts.</title>
        <authorList>
            <person name="Brown A.M."/>
            <person name="Wasala S.K."/>
            <person name="Howe D.K."/>
            <person name="Peetz A.B."/>
            <person name="Zasada I.A."/>
            <person name="Denver D.R."/>
        </authorList>
    </citation>
    <scope>NUCLEOTIDE SEQUENCE [LARGE SCALE GENOMIC DNA]</scope>
    <source>
        <strain evidence="5">wPpe</strain>
    </source>
</reference>
<accession>A0A1E7QJW8</accession>
<sequence length="565" mass="63379">MVSQYIPVVNQVWNMPGRVKRYCINGTIQRAALNALIHWEVAYFAITLITSNDLSFLSSGYLWNSLSSFALYTHGLIFLVPFAIGAIACATYFVCVQKINNEEDIEKKIGQGKGAQKSELEKDLWVMAIKPKFTKNLSIIDPISQSQGCDRDAILDDVKNENRDKFILIVVPYALSTLVIIGALRKFGISNLDNSIELCIVLLVLIHAVLSSIVSYYNMYKANEKMDKNKQLTSKLDAIGWVSWFPVLGIVCNIFGNSETVLVRDNKLLKKNLVNQVDDIVSNLNSLTVKTKDCLKILSENVTCSVGQIEHTINKEIAGARQDLQQCVTKINQYIDKIGESNVASAIRHIDNAWGSMRGLLAWCNRGNAQEEEGQKNNSGSEVDLPVDPGVGNTDTITMKQGIAKLEQELRRIKEANDLIVNEASLKEQIRQQKQRVRDVSKEAEQVEKAIQEKEAQKIRDRESDDLRQLLHGPASVFIYERLRDIKVKVKIDGEKNPHTTTLLALGAEVILYDKRGSPKYCIIKGRGDDIINLDDRTKPVTLITSIEFINNDIGGGEFKIKCMY</sequence>
<keyword evidence="1" id="KW-0175">Coiled coil</keyword>
<keyword evidence="3" id="KW-0472">Membrane</keyword>
<keyword evidence="3" id="KW-1133">Transmembrane helix</keyword>
<feature type="transmembrane region" description="Helical" evidence="3">
    <location>
        <begin position="31"/>
        <end position="49"/>
    </location>
</feature>
<evidence type="ECO:0000313" key="4">
    <source>
        <dbReference type="EMBL" id="OEY86519.1"/>
    </source>
</evidence>
<feature type="transmembrane region" description="Helical" evidence="3">
    <location>
        <begin position="166"/>
        <end position="183"/>
    </location>
</feature>
<feature type="transmembrane region" description="Helical" evidence="3">
    <location>
        <begin position="238"/>
        <end position="256"/>
    </location>
</feature>
<dbReference type="Proteomes" id="UP000175679">
    <property type="component" value="Unassembled WGS sequence"/>
</dbReference>
<comment type="caution">
    <text evidence="4">The sequence shown here is derived from an EMBL/GenBank/DDBJ whole genome shotgun (WGS) entry which is preliminary data.</text>
</comment>
<feature type="region of interest" description="Disordered" evidence="2">
    <location>
        <begin position="371"/>
        <end position="394"/>
    </location>
</feature>
<feature type="transmembrane region" description="Helical" evidence="3">
    <location>
        <begin position="69"/>
        <end position="95"/>
    </location>
</feature>
<evidence type="ECO:0000256" key="1">
    <source>
        <dbReference type="SAM" id="Coils"/>
    </source>
</evidence>
<organism evidence="4 5">
    <name type="scientific">Wolbachia pipientis</name>
    <dbReference type="NCBI Taxonomy" id="955"/>
    <lineage>
        <taxon>Bacteria</taxon>
        <taxon>Pseudomonadati</taxon>
        <taxon>Pseudomonadota</taxon>
        <taxon>Alphaproteobacteria</taxon>
        <taxon>Rickettsiales</taxon>
        <taxon>Anaplasmataceae</taxon>
        <taxon>Wolbachieae</taxon>
        <taxon>Wolbachia</taxon>
    </lineage>
</organism>
<dbReference type="EMBL" id="MJMG01000009">
    <property type="protein sequence ID" value="OEY86519.1"/>
    <property type="molecule type" value="Genomic_DNA"/>
</dbReference>
<dbReference type="OrthoDB" id="5342505at2"/>
<dbReference type="AlphaFoldDB" id="A0A1E7QJW8"/>
<name>A0A1E7QJW8_WOLPI</name>
<feature type="coiled-coil region" evidence="1">
    <location>
        <begin position="403"/>
        <end position="462"/>
    </location>
</feature>